<evidence type="ECO:0000256" key="1">
    <source>
        <dbReference type="ARBA" id="ARBA00004651"/>
    </source>
</evidence>
<sequence>MPAMSSKNARTLTAPADAARAGAATPHSAAPPAVPRIAWGPVLAIVSLVGVVMVVTSANYARGFDEMYFLIAGRDHPALGYFDQPPLVPLLAGLLDRWFPDSLIALRLPVSLAAAAGAGITALIARELGGGRGAQAMAAGAYACSGIITVSHWLATYTLDPFFWTLLTWLVVRWVRLHRAGIRDDRPLLWAGIVTAISLETKFMIPAFWVLTGLSALVLGPRELLRRPMLWLGAAIAVVCTIPALGWQATHGWPYLEMGRVVAAESPGKVAFVITSVSGAGFLAGVIGLCYGYWRLLRAPELRSYRFLAVALLATFVAFLLTDGRFYYTMGLYALPFGAAAAELSRRRMAKGWRLLVWPVFALSAVLLVVQLPIYPESKVRGMPESWNGVPLGSTFASGELPQRDVGLRAGQAYAALPPEVRERTAVFAEIYPFAAATDYYGRGYGIEQVYSGHRGYWYFGMPSETKDKVLVVNPSRSEGKRDQLAPYFRSSREVVAGLLTLYEDRERPWSEIWPQVRNS</sequence>
<keyword evidence="5 8" id="KW-0812">Transmembrane</keyword>
<feature type="transmembrane region" description="Helical" evidence="8">
    <location>
        <begin position="305"/>
        <end position="321"/>
    </location>
</feature>
<comment type="subcellular location">
    <subcellularLocation>
        <location evidence="1">Cell membrane</location>
        <topology evidence="1">Multi-pass membrane protein</topology>
    </subcellularLocation>
</comment>
<dbReference type="InterPro" id="IPR050297">
    <property type="entry name" value="LipidA_mod_glycosyltrf_83"/>
</dbReference>
<keyword evidence="6 8" id="KW-1133">Transmembrane helix</keyword>
<feature type="transmembrane region" description="Helical" evidence="8">
    <location>
        <begin position="356"/>
        <end position="375"/>
    </location>
</feature>
<proteinExistence type="predicted"/>
<feature type="transmembrane region" description="Helical" evidence="8">
    <location>
        <begin position="270"/>
        <end position="293"/>
    </location>
</feature>
<evidence type="ECO:0000313" key="11">
    <source>
        <dbReference type="Proteomes" id="UP000649955"/>
    </source>
</evidence>
<feature type="transmembrane region" description="Helical" evidence="8">
    <location>
        <begin position="104"/>
        <end position="124"/>
    </location>
</feature>
<feature type="transmembrane region" description="Helical" evidence="8">
    <location>
        <begin position="327"/>
        <end position="344"/>
    </location>
</feature>
<keyword evidence="4" id="KW-0808">Transferase</keyword>
<feature type="transmembrane region" description="Helical" evidence="8">
    <location>
        <begin position="188"/>
        <end position="218"/>
    </location>
</feature>
<feature type="transmembrane region" description="Helical" evidence="8">
    <location>
        <begin position="136"/>
        <end position="155"/>
    </location>
</feature>
<gene>
    <name evidence="10" type="ORF">GCM10017567_83250</name>
</gene>
<organism evidence="10 11">
    <name type="scientific">Amycolatopsis bullii</name>
    <dbReference type="NCBI Taxonomy" id="941987"/>
    <lineage>
        <taxon>Bacteria</taxon>
        <taxon>Bacillati</taxon>
        <taxon>Actinomycetota</taxon>
        <taxon>Actinomycetes</taxon>
        <taxon>Pseudonocardiales</taxon>
        <taxon>Pseudonocardiaceae</taxon>
        <taxon>Amycolatopsis</taxon>
    </lineage>
</organism>
<evidence type="ECO:0000256" key="6">
    <source>
        <dbReference type="ARBA" id="ARBA00022989"/>
    </source>
</evidence>
<name>A0ABQ3KRW3_9PSEU</name>
<evidence type="ECO:0000256" key="7">
    <source>
        <dbReference type="ARBA" id="ARBA00023136"/>
    </source>
</evidence>
<accession>A0ABQ3KRW3</accession>
<feature type="transmembrane region" description="Helical" evidence="8">
    <location>
        <begin position="230"/>
        <end position="250"/>
    </location>
</feature>
<comment type="caution">
    <text evidence="10">The sequence shown here is derived from an EMBL/GenBank/DDBJ whole genome shotgun (WGS) entry which is preliminary data.</text>
</comment>
<keyword evidence="7 8" id="KW-0472">Membrane</keyword>
<evidence type="ECO:0000256" key="4">
    <source>
        <dbReference type="ARBA" id="ARBA00022679"/>
    </source>
</evidence>
<evidence type="ECO:0000256" key="3">
    <source>
        <dbReference type="ARBA" id="ARBA00022676"/>
    </source>
</evidence>
<dbReference type="Pfam" id="PF13231">
    <property type="entry name" value="PMT_2"/>
    <property type="match status" value="1"/>
</dbReference>
<keyword evidence="2" id="KW-1003">Cell membrane</keyword>
<evidence type="ECO:0000313" key="10">
    <source>
        <dbReference type="EMBL" id="GHG47907.1"/>
    </source>
</evidence>
<dbReference type="EMBL" id="BNAW01000070">
    <property type="protein sequence ID" value="GHG47907.1"/>
    <property type="molecule type" value="Genomic_DNA"/>
</dbReference>
<dbReference type="InterPro" id="IPR038731">
    <property type="entry name" value="RgtA/B/C-like"/>
</dbReference>
<feature type="transmembrane region" description="Helical" evidence="8">
    <location>
        <begin position="37"/>
        <end position="60"/>
    </location>
</feature>
<dbReference type="PANTHER" id="PTHR33908:SF11">
    <property type="entry name" value="MEMBRANE PROTEIN"/>
    <property type="match status" value="1"/>
</dbReference>
<reference evidence="11" key="1">
    <citation type="journal article" date="2019" name="Int. J. Syst. Evol. Microbiol.">
        <title>The Global Catalogue of Microorganisms (GCM) 10K type strain sequencing project: providing services to taxonomists for standard genome sequencing and annotation.</title>
        <authorList>
            <consortium name="The Broad Institute Genomics Platform"/>
            <consortium name="The Broad Institute Genome Sequencing Center for Infectious Disease"/>
            <person name="Wu L."/>
            <person name="Ma J."/>
        </authorList>
    </citation>
    <scope>NUCLEOTIDE SEQUENCE [LARGE SCALE GENOMIC DNA]</scope>
    <source>
        <strain evidence="11">CGMCC 4.7680</strain>
    </source>
</reference>
<dbReference type="Proteomes" id="UP000649955">
    <property type="component" value="Unassembled WGS sequence"/>
</dbReference>
<evidence type="ECO:0000256" key="2">
    <source>
        <dbReference type="ARBA" id="ARBA00022475"/>
    </source>
</evidence>
<protein>
    <recommendedName>
        <fullName evidence="9">Glycosyltransferase RgtA/B/C/D-like domain-containing protein</fullName>
    </recommendedName>
</protein>
<evidence type="ECO:0000259" key="9">
    <source>
        <dbReference type="Pfam" id="PF13231"/>
    </source>
</evidence>
<keyword evidence="3" id="KW-0328">Glycosyltransferase</keyword>
<feature type="domain" description="Glycosyltransferase RgtA/B/C/D-like" evidence="9">
    <location>
        <begin position="83"/>
        <end position="247"/>
    </location>
</feature>
<evidence type="ECO:0000256" key="8">
    <source>
        <dbReference type="SAM" id="Phobius"/>
    </source>
</evidence>
<evidence type="ECO:0000256" key="5">
    <source>
        <dbReference type="ARBA" id="ARBA00022692"/>
    </source>
</evidence>
<keyword evidence="11" id="KW-1185">Reference proteome</keyword>
<dbReference type="PANTHER" id="PTHR33908">
    <property type="entry name" value="MANNOSYLTRANSFERASE YKCB-RELATED"/>
    <property type="match status" value="1"/>
</dbReference>